<evidence type="ECO:0000256" key="4">
    <source>
        <dbReference type="PROSITE-ProRule" id="PRU00134"/>
    </source>
</evidence>
<dbReference type="VEuPathDB" id="VectorBase:GBRI030658"/>
<evidence type="ECO:0000259" key="5">
    <source>
        <dbReference type="PROSITE" id="PS50865"/>
    </source>
</evidence>
<dbReference type="PROSITE" id="PS50865">
    <property type="entry name" value="ZF_MYND_2"/>
    <property type="match status" value="1"/>
</dbReference>
<dbReference type="InterPro" id="IPR002893">
    <property type="entry name" value="Znf_MYND"/>
</dbReference>
<feature type="domain" description="MYND-type" evidence="5">
    <location>
        <begin position="421"/>
        <end position="457"/>
    </location>
</feature>
<proteinExistence type="predicted"/>
<dbReference type="PANTHER" id="PTHR13244">
    <property type="entry name" value="ZINC FINGER MYND DOMAIN CONTAINING PROTEIN 10"/>
    <property type="match status" value="1"/>
</dbReference>
<dbReference type="GO" id="GO:0005737">
    <property type="term" value="C:cytoplasm"/>
    <property type="evidence" value="ECO:0007669"/>
    <property type="project" value="TreeGrafter"/>
</dbReference>
<accession>A0A1A9WSR9</accession>
<keyword evidence="7" id="KW-1185">Reference proteome</keyword>
<evidence type="ECO:0000313" key="7">
    <source>
        <dbReference type="Proteomes" id="UP000091820"/>
    </source>
</evidence>
<dbReference type="STRING" id="37001.A0A1A9WSR9"/>
<keyword evidence="2 4" id="KW-0863">Zinc-finger</keyword>
<dbReference type="SUPFAM" id="SSF144232">
    <property type="entry name" value="HIT/MYND zinc finger-like"/>
    <property type="match status" value="1"/>
</dbReference>
<dbReference type="EnsemblMetazoa" id="GBRI030658-RA">
    <property type="protein sequence ID" value="GBRI030658-PA"/>
    <property type="gene ID" value="GBRI030658"/>
</dbReference>
<keyword evidence="1" id="KW-0479">Metal-binding</keyword>
<evidence type="ECO:0000256" key="3">
    <source>
        <dbReference type="ARBA" id="ARBA00022833"/>
    </source>
</evidence>
<dbReference type="InterPro" id="IPR052298">
    <property type="entry name" value="ZMYND10"/>
</dbReference>
<dbReference type="AlphaFoldDB" id="A0A1A9WSR9"/>
<dbReference type="GO" id="GO:0036159">
    <property type="term" value="P:inner dynein arm assembly"/>
    <property type="evidence" value="ECO:0007669"/>
    <property type="project" value="TreeGrafter"/>
</dbReference>
<name>A0A1A9WSR9_9MUSC</name>
<evidence type="ECO:0000256" key="1">
    <source>
        <dbReference type="ARBA" id="ARBA00022723"/>
    </source>
</evidence>
<reference evidence="7" key="1">
    <citation type="submission" date="2014-03" db="EMBL/GenBank/DDBJ databases">
        <authorList>
            <person name="Aksoy S."/>
            <person name="Warren W."/>
            <person name="Wilson R.K."/>
        </authorList>
    </citation>
    <scope>NUCLEOTIDE SEQUENCE [LARGE SCALE GENOMIC DNA]</scope>
    <source>
        <strain evidence="7">IAEA</strain>
    </source>
</reference>
<dbReference type="GO" id="GO:0044458">
    <property type="term" value="P:motile cilium assembly"/>
    <property type="evidence" value="ECO:0007669"/>
    <property type="project" value="TreeGrafter"/>
</dbReference>
<protein>
    <recommendedName>
        <fullName evidence="5">MYND-type domain-containing protein</fullName>
    </recommendedName>
</protein>
<organism evidence="6 7">
    <name type="scientific">Glossina brevipalpis</name>
    <dbReference type="NCBI Taxonomy" id="37001"/>
    <lineage>
        <taxon>Eukaryota</taxon>
        <taxon>Metazoa</taxon>
        <taxon>Ecdysozoa</taxon>
        <taxon>Arthropoda</taxon>
        <taxon>Hexapoda</taxon>
        <taxon>Insecta</taxon>
        <taxon>Pterygota</taxon>
        <taxon>Neoptera</taxon>
        <taxon>Endopterygota</taxon>
        <taxon>Diptera</taxon>
        <taxon>Brachycera</taxon>
        <taxon>Muscomorpha</taxon>
        <taxon>Hippoboscoidea</taxon>
        <taxon>Glossinidae</taxon>
        <taxon>Glossina</taxon>
    </lineage>
</organism>
<sequence length="460" mass="52842">MGDFVHPEELTHFIESIRPFQIAEIGTPKWLDVHEMILKLSQQAFLEAIEHREEEVKEMLITNDKLKVLIHEVFGVFLWKTRVLPHLLNIDPNPEATFMIYTVLYHEGAVMSLLDVALYHESACQVLQDSAIDLVDYCAQAVAQVIGLVSMGYHENETNLDVDASILSELERQKRDLMYKIGLRSISILNYMSVNVNALPLSASRRMVVTHDVPWLMADLLHFRPWQRKTKKGLEKYIDDKWIIVEGDEATKVVKHEAQAWVCMRQILFNSNLMQNYEISEERRKRLAGCQSLLHECLLDQLPPLVDLKQFLINLSVSTTSSSKSTSTKSNLLLEEVPEIRERLIAETEKFGGFVEIAKRQEDIFLCKDKEKISNIAKRLNAAYNTDLLAELEQKILETRKESASTSGGVTKTDEVDKYICGNCLVKAKKKCSHCKSIYYCSRKCQLNDWPKHKKNCVKV</sequence>
<dbReference type="Gene3D" id="6.10.140.2220">
    <property type="match status" value="1"/>
</dbReference>
<dbReference type="Proteomes" id="UP000091820">
    <property type="component" value="Unassembled WGS sequence"/>
</dbReference>
<dbReference type="PROSITE" id="PS01360">
    <property type="entry name" value="ZF_MYND_1"/>
    <property type="match status" value="1"/>
</dbReference>
<dbReference type="GO" id="GO:0008270">
    <property type="term" value="F:zinc ion binding"/>
    <property type="evidence" value="ECO:0007669"/>
    <property type="project" value="UniProtKB-KW"/>
</dbReference>
<evidence type="ECO:0000313" key="6">
    <source>
        <dbReference type="EnsemblMetazoa" id="GBRI030658-PA"/>
    </source>
</evidence>
<dbReference type="PANTHER" id="PTHR13244:SF7">
    <property type="entry name" value="ZINC FINGER MYND DOMAIN-CONTAINING PROTEIN 10"/>
    <property type="match status" value="1"/>
</dbReference>
<reference evidence="6" key="2">
    <citation type="submission" date="2020-05" db="UniProtKB">
        <authorList>
            <consortium name="EnsemblMetazoa"/>
        </authorList>
    </citation>
    <scope>IDENTIFICATION</scope>
    <source>
        <strain evidence="6">IAEA</strain>
    </source>
</reference>
<evidence type="ECO:0000256" key="2">
    <source>
        <dbReference type="ARBA" id="ARBA00022771"/>
    </source>
</evidence>
<keyword evidence="3" id="KW-0862">Zinc</keyword>
<dbReference type="Pfam" id="PF01753">
    <property type="entry name" value="zf-MYND"/>
    <property type="match status" value="1"/>
</dbReference>
<dbReference type="GO" id="GO:0036158">
    <property type="term" value="P:outer dynein arm assembly"/>
    <property type="evidence" value="ECO:0007669"/>
    <property type="project" value="TreeGrafter"/>
</dbReference>
<dbReference type="GO" id="GO:0034451">
    <property type="term" value="C:centriolar satellite"/>
    <property type="evidence" value="ECO:0007669"/>
    <property type="project" value="TreeGrafter"/>
</dbReference>